<evidence type="ECO:0000313" key="8">
    <source>
        <dbReference type="EMBL" id="SHJ79513.1"/>
    </source>
</evidence>
<dbReference type="RefSeq" id="WP_073120440.1">
    <property type="nucleotide sequence ID" value="NZ_FRAA01000001.1"/>
</dbReference>
<organism evidence="8 9">
    <name type="scientific">Reichenbachiella agariperforans</name>
    <dbReference type="NCBI Taxonomy" id="156994"/>
    <lineage>
        <taxon>Bacteria</taxon>
        <taxon>Pseudomonadati</taxon>
        <taxon>Bacteroidota</taxon>
        <taxon>Cytophagia</taxon>
        <taxon>Cytophagales</taxon>
        <taxon>Reichenbachiellaceae</taxon>
        <taxon>Reichenbachiella</taxon>
    </lineage>
</organism>
<protein>
    <submittedName>
        <fullName evidence="8">Two component transcriptional regulator, LuxR family</fullName>
    </submittedName>
</protein>
<dbReference type="SUPFAM" id="SSF46894">
    <property type="entry name" value="C-terminal effector domain of the bipartite response regulators"/>
    <property type="match status" value="1"/>
</dbReference>
<evidence type="ECO:0000259" key="6">
    <source>
        <dbReference type="PROSITE" id="PS50043"/>
    </source>
</evidence>
<dbReference type="PRINTS" id="PR00038">
    <property type="entry name" value="HTHLUXR"/>
</dbReference>
<dbReference type="AlphaFoldDB" id="A0A1M6M8C1"/>
<sequence>MGISSYLGFSNPSIRVYLVDDHLMMLDGVSKLIGELDGYEVVGRATEMVAAIVDLRVTDVDLLVTDFQLPDGDGLALIRRVKKHKPNLKVIMLSMYDEAHLVKEILKEGVDAYVLKRDSHHELVHALSEVRAGKKYMSDDINRMILLSLHEDREPKSLTDREREILRLVAQEYTNKMIAEALFISERTVETHRKNIFRKTRTSSLVGLIKYAYSNNLI</sequence>
<dbReference type="SMART" id="SM00448">
    <property type="entry name" value="REC"/>
    <property type="match status" value="1"/>
</dbReference>
<evidence type="ECO:0000256" key="4">
    <source>
        <dbReference type="ARBA" id="ARBA00023163"/>
    </source>
</evidence>
<dbReference type="InterPro" id="IPR011006">
    <property type="entry name" value="CheY-like_superfamily"/>
</dbReference>
<reference evidence="9" key="1">
    <citation type="submission" date="2016-11" db="EMBL/GenBank/DDBJ databases">
        <authorList>
            <person name="Varghese N."/>
            <person name="Submissions S."/>
        </authorList>
    </citation>
    <scope>NUCLEOTIDE SEQUENCE [LARGE SCALE GENOMIC DNA]</scope>
    <source>
        <strain evidence="9">DSM 26134</strain>
    </source>
</reference>
<feature type="domain" description="HTH luxR-type" evidence="6">
    <location>
        <begin position="151"/>
        <end position="216"/>
    </location>
</feature>
<dbReference type="SUPFAM" id="SSF52172">
    <property type="entry name" value="CheY-like"/>
    <property type="match status" value="1"/>
</dbReference>
<keyword evidence="1 5" id="KW-0597">Phosphoprotein</keyword>
<dbReference type="CDD" id="cd06170">
    <property type="entry name" value="LuxR_C_like"/>
    <property type="match status" value="1"/>
</dbReference>
<evidence type="ECO:0000256" key="1">
    <source>
        <dbReference type="ARBA" id="ARBA00022553"/>
    </source>
</evidence>
<proteinExistence type="predicted"/>
<dbReference type="Gene3D" id="1.10.10.10">
    <property type="entry name" value="Winged helix-like DNA-binding domain superfamily/Winged helix DNA-binding domain"/>
    <property type="match status" value="1"/>
</dbReference>
<keyword evidence="3" id="KW-0238">DNA-binding</keyword>
<dbReference type="Proteomes" id="UP000184474">
    <property type="component" value="Unassembled WGS sequence"/>
</dbReference>
<dbReference type="Gene3D" id="3.40.50.2300">
    <property type="match status" value="1"/>
</dbReference>
<dbReference type="Pfam" id="PF00072">
    <property type="entry name" value="Response_reg"/>
    <property type="match status" value="1"/>
</dbReference>
<evidence type="ECO:0000256" key="5">
    <source>
        <dbReference type="PROSITE-ProRule" id="PRU00169"/>
    </source>
</evidence>
<dbReference type="Pfam" id="PF00196">
    <property type="entry name" value="GerE"/>
    <property type="match status" value="1"/>
</dbReference>
<evidence type="ECO:0000259" key="7">
    <source>
        <dbReference type="PROSITE" id="PS50110"/>
    </source>
</evidence>
<feature type="domain" description="Response regulatory" evidence="7">
    <location>
        <begin position="15"/>
        <end position="131"/>
    </location>
</feature>
<gene>
    <name evidence="8" type="ORF">SAMN04488028_1011268</name>
</gene>
<evidence type="ECO:0000256" key="2">
    <source>
        <dbReference type="ARBA" id="ARBA00023015"/>
    </source>
</evidence>
<dbReference type="InterPro" id="IPR039420">
    <property type="entry name" value="WalR-like"/>
</dbReference>
<dbReference type="CDD" id="cd17535">
    <property type="entry name" value="REC_NarL-like"/>
    <property type="match status" value="1"/>
</dbReference>
<dbReference type="GO" id="GO:0006355">
    <property type="term" value="P:regulation of DNA-templated transcription"/>
    <property type="evidence" value="ECO:0007669"/>
    <property type="project" value="InterPro"/>
</dbReference>
<dbReference type="InterPro" id="IPR036388">
    <property type="entry name" value="WH-like_DNA-bd_sf"/>
</dbReference>
<dbReference type="InterPro" id="IPR000792">
    <property type="entry name" value="Tscrpt_reg_LuxR_C"/>
</dbReference>
<dbReference type="STRING" id="156994.SAMN04488028_1011268"/>
<evidence type="ECO:0000313" key="9">
    <source>
        <dbReference type="Proteomes" id="UP000184474"/>
    </source>
</evidence>
<feature type="modified residue" description="4-aspartylphosphate" evidence="5">
    <location>
        <position position="66"/>
    </location>
</feature>
<dbReference type="PANTHER" id="PTHR43214:SF41">
    <property type="entry name" value="NITRATE_NITRITE RESPONSE REGULATOR PROTEIN NARP"/>
    <property type="match status" value="1"/>
</dbReference>
<dbReference type="PROSITE" id="PS50110">
    <property type="entry name" value="RESPONSE_REGULATORY"/>
    <property type="match status" value="1"/>
</dbReference>
<keyword evidence="9" id="KW-1185">Reference proteome</keyword>
<keyword evidence="4" id="KW-0804">Transcription</keyword>
<dbReference type="PANTHER" id="PTHR43214">
    <property type="entry name" value="TWO-COMPONENT RESPONSE REGULATOR"/>
    <property type="match status" value="1"/>
</dbReference>
<keyword evidence="2" id="KW-0805">Transcription regulation</keyword>
<evidence type="ECO:0000256" key="3">
    <source>
        <dbReference type="ARBA" id="ARBA00023125"/>
    </source>
</evidence>
<dbReference type="PROSITE" id="PS50043">
    <property type="entry name" value="HTH_LUXR_2"/>
    <property type="match status" value="1"/>
</dbReference>
<dbReference type="SMART" id="SM00421">
    <property type="entry name" value="HTH_LUXR"/>
    <property type="match status" value="1"/>
</dbReference>
<dbReference type="EMBL" id="FRAA01000001">
    <property type="protein sequence ID" value="SHJ79513.1"/>
    <property type="molecule type" value="Genomic_DNA"/>
</dbReference>
<name>A0A1M6M8C1_REIAG</name>
<dbReference type="InterPro" id="IPR001789">
    <property type="entry name" value="Sig_transdc_resp-reg_receiver"/>
</dbReference>
<dbReference type="InterPro" id="IPR058245">
    <property type="entry name" value="NreC/VraR/RcsB-like_REC"/>
</dbReference>
<dbReference type="GO" id="GO:0003677">
    <property type="term" value="F:DNA binding"/>
    <property type="evidence" value="ECO:0007669"/>
    <property type="project" value="UniProtKB-KW"/>
</dbReference>
<dbReference type="InterPro" id="IPR016032">
    <property type="entry name" value="Sig_transdc_resp-reg_C-effctor"/>
</dbReference>
<accession>A0A1M6M8C1</accession>
<dbReference type="GO" id="GO:0000160">
    <property type="term" value="P:phosphorelay signal transduction system"/>
    <property type="evidence" value="ECO:0007669"/>
    <property type="project" value="InterPro"/>
</dbReference>